<sequence>MPKRNKRLISGITCKTAIPSRIPIPAPPKAGSKRTAGKFYPTSPHDPDSSPLWLSPCWITEVSSGWKRDAQHRQQRTTFWLE</sequence>
<reference evidence="2 3" key="1">
    <citation type="journal article" date="2021" name="Elife">
        <title>Chloroplast acquisition without the gene transfer in kleptoplastic sea slugs, Plakobranchus ocellatus.</title>
        <authorList>
            <person name="Maeda T."/>
            <person name="Takahashi S."/>
            <person name="Yoshida T."/>
            <person name="Shimamura S."/>
            <person name="Takaki Y."/>
            <person name="Nagai Y."/>
            <person name="Toyoda A."/>
            <person name="Suzuki Y."/>
            <person name="Arimoto A."/>
            <person name="Ishii H."/>
            <person name="Satoh N."/>
            <person name="Nishiyama T."/>
            <person name="Hasebe M."/>
            <person name="Maruyama T."/>
            <person name="Minagawa J."/>
            <person name="Obokata J."/>
            <person name="Shigenobu S."/>
        </authorList>
    </citation>
    <scope>NUCLEOTIDE SEQUENCE [LARGE SCALE GENOMIC DNA]</scope>
</reference>
<name>A0AAV3YHH9_9GAST</name>
<keyword evidence="3" id="KW-1185">Reference proteome</keyword>
<dbReference type="AlphaFoldDB" id="A0AAV3YHH9"/>
<evidence type="ECO:0000313" key="2">
    <source>
        <dbReference type="EMBL" id="GFN81458.1"/>
    </source>
</evidence>
<protein>
    <submittedName>
        <fullName evidence="2">Uncharacterized protein</fullName>
    </submittedName>
</protein>
<organism evidence="2 3">
    <name type="scientific">Plakobranchus ocellatus</name>
    <dbReference type="NCBI Taxonomy" id="259542"/>
    <lineage>
        <taxon>Eukaryota</taxon>
        <taxon>Metazoa</taxon>
        <taxon>Spiralia</taxon>
        <taxon>Lophotrochozoa</taxon>
        <taxon>Mollusca</taxon>
        <taxon>Gastropoda</taxon>
        <taxon>Heterobranchia</taxon>
        <taxon>Euthyneura</taxon>
        <taxon>Panpulmonata</taxon>
        <taxon>Sacoglossa</taxon>
        <taxon>Placobranchoidea</taxon>
        <taxon>Plakobranchidae</taxon>
        <taxon>Plakobranchus</taxon>
    </lineage>
</organism>
<evidence type="ECO:0000256" key="1">
    <source>
        <dbReference type="SAM" id="MobiDB-lite"/>
    </source>
</evidence>
<evidence type="ECO:0000313" key="3">
    <source>
        <dbReference type="Proteomes" id="UP000735302"/>
    </source>
</evidence>
<gene>
    <name evidence="2" type="ORF">PoB_000796400</name>
</gene>
<dbReference type="EMBL" id="BLXT01000924">
    <property type="protein sequence ID" value="GFN81458.1"/>
    <property type="molecule type" value="Genomic_DNA"/>
</dbReference>
<proteinExistence type="predicted"/>
<dbReference type="Proteomes" id="UP000735302">
    <property type="component" value="Unassembled WGS sequence"/>
</dbReference>
<comment type="caution">
    <text evidence="2">The sequence shown here is derived from an EMBL/GenBank/DDBJ whole genome shotgun (WGS) entry which is preliminary data.</text>
</comment>
<feature type="region of interest" description="Disordered" evidence="1">
    <location>
        <begin position="19"/>
        <end position="50"/>
    </location>
</feature>
<accession>A0AAV3YHH9</accession>